<gene>
    <name evidence="11" type="primary">whiB</name>
    <name evidence="13" type="ORF">FEF34_36650</name>
</gene>
<dbReference type="GO" id="GO:0045892">
    <property type="term" value="P:negative regulation of DNA-templated transcription"/>
    <property type="evidence" value="ECO:0007669"/>
    <property type="project" value="TreeGrafter"/>
</dbReference>
<organism evidence="13 14">
    <name type="scientific">Streptomyces marianii</name>
    <dbReference type="NCBI Taxonomy" id="1817406"/>
    <lineage>
        <taxon>Bacteria</taxon>
        <taxon>Bacillati</taxon>
        <taxon>Actinomycetota</taxon>
        <taxon>Actinomycetes</taxon>
        <taxon>Kitasatosporales</taxon>
        <taxon>Streptomycetaceae</taxon>
        <taxon>Streptomyces</taxon>
    </lineage>
</organism>
<keyword evidence="8 11" id="KW-0238">DNA-binding</keyword>
<keyword evidence="14" id="KW-1185">Reference proteome</keyword>
<dbReference type="AlphaFoldDB" id="A0A5R9ECM1"/>
<dbReference type="GO" id="GO:0003677">
    <property type="term" value="F:DNA binding"/>
    <property type="evidence" value="ECO:0007669"/>
    <property type="project" value="UniProtKB-UniRule"/>
</dbReference>
<evidence type="ECO:0000256" key="8">
    <source>
        <dbReference type="ARBA" id="ARBA00023125"/>
    </source>
</evidence>
<keyword evidence="6 11" id="KW-0411">Iron-sulfur</keyword>
<reference evidence="13 14" key="1">
    <citation type="submission" date="2019-05" db="EMBL/GenBank/DDBJ databases">
        <title>Streptomyces marianii sp. nov., a novel marine actinomycete from southern coast of India.</title>
        <authorList>
            <person name="Iniyan A.M."/>
            <person name="Wink J."/>
            <person name="Ramprasad E."/>
            <person name="Ramana C.V."/>
            <person name="Bunk B."/>
            <person name="Sproer C."/>
            <person name="Joseph F.-J.R.S."/>
            <person name="Vincent S.G.P."/>
        </authorList>
    </citation>
    <scope>NUCLEOTIDE SEQUENCE [LARGE SCALE GENOMIC DNA]</scope>
    <source>
        <strain evidence="13 14">ICN19</strain>
    </source>
</reference>
<keyword evidence="10 11" id="KW-0804">Transcription</keyword>
<evidence type="ECO:0000256" key="4">
    <source>
        <dbReference type="ARBA" id="ARBA00022723"/>
    </source>
</evidence>
<keyword evidence="4 11" id="KW-0479">Metal-binding</keyword>
<evidence type="ECO:0000256" key="1">
    <source>
        <dbReference type="ARBA" id="ARBA00004496"/>
    </source>
</evidence>
<keyword evidence="11" id="KW-0963">Cytoplasm</keyword>
<comment type="similarity">
    <text evidence="2 11">Belongs to the WhiB family.</text>
</comment>
<evidence type="ECO:0000259" key="12">
    <source>
        <dbReference type="PROSITE" id="PS51674"/>
    </source>
</evidence>
<comment type="PTM">
    <text evidence="11">The Fe-S cluster can be nitrosylated by nitric oxide (NO).</text>
</comment>
<proteinExistence type="inferred from homology"/>
<name>A0A5R9ECM1_9ACTN</name>
<dbReference type="OrthoDB" id="4228525at2"/>
<comment type="cofactor">
    <cofactor evidence="11">
        <name>[4Fe-4S] cluster</name>
        <dbReference type="ChEBI" id="CHEBI:49883"/>
    </cofactor>
    <text evidence="11">Binds 1 [4Fe-4S] cluster per subunit. Following nitrosylation of the [4Fe-4S] cluster binds 1 [4Fe-8(NO)] cluster per subunit.</text>
</comment>
<evidence type="ECO:0000256" key="10">
    <source>
        <dbReference type="ARBA" id="ARBA00023163"/>
    </source>
</evidence>
<keyword evidence="7 11" id="KW-0805">Transcription regulation</keyword>
<dbReference type="EMBL" id="VAWE01000001">
    <property type="protein sequence ID" value="TLQ47728.1"/>
    <property type="molecule type" value="Genomic_DNA"/>
</dbReference>
<dbReference type="Proteomes" id="UP000305921">
    <property type="component" value="Unassembled WGS sequence"/>
</dbReference>
<dbReference type="HAMAP" id="MF_01479">
    <property type="entry name" value="WhiB"/>
    <property type="match status" value="1"/>
</dbReference>
<evidence type="ECO:0000313" key="13">
    <source>
        <dbReference type="EMBL" id="TLQ47728.1"/>
    </source>
</evidence>
<feature type="binding site" evidence="11">
    <location>
        <position position="51"/>
    </location>
    <ligand>
        <name>[4Fe-4S] cluster</name>
        <dbReference type="ChEBI" id="CHEBI:49883"/>
    </ligand>
</feature>
<feature type="domain" description="4Fe-4S Wbl-type" evidence="12">
    <location>
        <begin position="19"/>
        <end position="75"/>
    </location>
</feature>
<dbReference type="GO" id="GO:0046872">
    <property type="term" value="F:metal ion binding"/>
    <property type="evidence" value="ECO:0007669"/>
    <property type="project" value="UniProtKB-KW"/>
</dbReference>
<comment type="subcellular location">
    <subcellularLocation>
        <location evidence="1 11">Cytoplasm</location>
    </subcellularLocation>
</comment>
<dbReference type="GO" id="GO:0035731">
    <property type="term" value="F:dinitrosyl-iron complex binding"/>
    <property type="evidence" value="ECO:0007669"/>
    <property type="project" value="UniProtKB-UniRule"/>
</dbReference>
<dbReference type="Pfam" id="PF02467">
    <property type="entry name" value="Whib"/>
    <property type="match status" value="1"/>
</dbReference>
<dbReference type="GO" id="GO:0045454">
    <property type="term" value="P:cell redox homeostasis"/>
    <property type="evidence" value="ECO:0007669"/>
    <property type="project" value="TreeGrafter"/>
</dbReference>
<keyword evidence="9 11" id="KW-1015">Disulfide bond</keyword>
<keyword evidence="5 11" id="KW-0408">Iron</keyword>
<protein>
    <recommendedName>
        <fullName evidence="11">Transcriptional regulator WhiB</fullName>
    </recommendedName>
</protein>
<sequence>MEEGKPGMESGEHWRERAACSGSEADELFAEATQQNKAKAICATCPVQTECLAEALDTGVRFGVWGGMTERERRALLRRSPHVASWRRALDAARRRAG</sequence>
<evidence type="ECO:0000256" key="7">
    <source>
        <dbReference type="ARBA" id="ARBA00023015"/>
    </source>
</evidence>
<dbReference type="GO" id="GO:0005737">
    <property type="term" value="C:cytoplasm"/>
    <property type="evidence" value="ECO:0007669"/>
    <property type="project" value="UniProtKB-SubCell"/>
</dbReference>
<dbReference type="PROSITE" id="PS51674">
    <property type="entry name" value="4FE4S_WBL"/>
    <property type="match status" value="1"/>
</dbReference>
<evidence type="ECO:0000256" key="2">
    <source>
        <dbReference type="ARBA" id="ARBA00006597"/>
    </source>
</evidence>
<dbReference type="PANTHER" id="PTHR38839">
    <property type="entry name" value="TRANSCRIPTIONAL REGULATOR WHID-RELATED"/>
    <property type="match status" value="1"/>
</dbReference>
<comment type="function">
    <text evidence="11">Acts as a transcriptional regulator. Probably redox-responsive. The apo- but not holo-form probably binds DNA.</text>
</comment>
<comment type="caution">
    <text evidence="13">The sequence shown here is derived from an EMBL/GenBank/DDBJ whole genome shotgun (WGS) entry which is preliminary data.</text>
</comment>
<dbReference type="RefSeq" id="WP_138057003.1">
    <property type="nucleotide sequence ID" value="NZ_VAWE01000001.1"/>
</dbReference>
<dbReference type="InterPro" id="IPR003482">
    <property type="entry name" value="Whib"/>
</dbReference>
<evidence type="ECO:0000256" key="9">
    <source>
        <dbReference type="ARBA" id="ARBA00023157"/>
    </source>
</evidence>
<evidence type="ECO:0000256" key="11">
    <source>
        <dbReference type="HAMAP-Rule" id="MF_01479"/>
    </source>
</evidence>
<dbReference type="GO" id="GO:0051539">
    <property type="term" value="F:4 iron, 4 sulfur cluster binding"/>
    <property type="evidence" value="ECO:0007669"/>
    <property type="project" value="UniProtKB-UniRule"/>
</dbReference>
<feature type="binding site" evidence="11">
    <location>
        <position position="20"/>
    </location>
    <ligand>
        <name>[4Fe-4S] cluster</name>
        <dbReference type="ChEBI" id="CHEBI:49883"/>
    </ligand>
</feature>
<evidence type="ECO:0000256" key="5">
    <source>
        <dbReference type="ARBA" id="ARBA00023004"/>
    </source>
</evidence>
<evidence type="ECO:0000313" key="14">
    <source>
        <dbReference type="Proteomes" id="UP000305921"/>
    </source>
</evidence>
<feature type="binding site" evidence="11">
    <location>
        <position position="42"/>
    </location>
    <ligand>
        <name>[4Fe-4S] cluster</name>
        <dbReference type="ChEBI" id="CHEBI:49883"/>
    </ligand>
</feature>
<dbReference type="GO" id="GO:0047134">
    <property type="term" value="F:protein-disulfide reductase [NAD(P)H] activity"/>
    <property type="evidence" value="ECO:0007669"/>
    <property type="project" value="TreeGrafter"/>
</dbReference>
<dbReference type="InterPro" id="IPR034768">
    <property type="entry name" value="4FE4S_WBL"/>
</dbReference>
<keyword evidence="3 11" id="KW-0004">4Fe-4S</keyword>
<accession>A0A5R9ECM1</accession>
<feature type="binding site" evidence="11">
    <location>
        <position position="45"/>
    </location>
    <ligand>
        <name>[4Fe-4S] cluster</name>
        <dbReference type="ChEBI" id="CHEBI:49883"/>
    </ligand>
</feature>
<evidence type="ECO:0000256" key="3">
    <source>
        <dbReference type="ARBA" id="ARBA00022485"/>
    </source>
</evidence>
<evidence type="ECO:0000256" key="6">
    <source>
        <dbReference type="ARBA" id="ARBA00023014"/>
    </source>
</evidence>
<dbReference type="PANTHER" id="PTHR38839:SF7">
    <property type="entry name" value="TRANSCRIPTIONAL REGULATOR WHIB4"/>
    <property type="match status" value="1"/>
</dbReference>
<comment type="PTM">
    <text evidence="11">Upon Fe-S cluster removal intramolecular disulfide bonds are formed.</text>
</comment>